<evidence type="ECO:0000256" key="2">
    <source>
        <dbReference type="ARBA" id="ARBA00004496"/>
    </source>
</evidence>
<feature type="compositionally biased region" description="Basic and acidic residues" evidence="7">
    <location>
        <begin position="15"/>
        <end position="27"/>
    </location>
</feature>
<dbReference type="GO" id="GO:0006970">
    <property type="term" value="P:response to osmotic stress"/>
    <property type="evidence" value="ECO:0007669"/>
    <property type="project" value="EnsemblFungi"/>
</dbReference>
<dbReference type="InterPro" id="IPR037218">
    <property type="entry name" value="PTPA_sf"/>
</dbReference>
<organism evidence="8 9">
    <name type="scientific">Rhizoclosmatium globosum</name>
    <dbReference type="NCBI Taxonomy" id="329046"/>
    <lineage>
        <taxon>Eukaryota</taxon>
        <taxon>Fungi</taxon>
        <taxon>Fungi incertae sedis</taxon>
        <taxon>Chytridiomycota</taxon>
        <taxon>Chytridiomycota incertae sedis</taxon>
        <taxon>Chytridiomycetes</taxon>
        <taxon>Chytridiales</taxon>
        <taxon>Chytriomycetaceae</taxon>
        <taxon>Rhizoclosmatium</taxon>
    </lineage>
</organism>
<dbReference type="Proteomes" id="UP000193642">
    <property type="component" value="Unassembled WGS sequence"/>
</dbReference>
<dbReference type="GO" id="GO:0005737">
    <property type="term" value="C:cytoplasm"/>
    <property type="evidence" value="ECO:0007669"/>
    <property type="project" value="UniProtKB-SubCell"/>
</dbReference>
<dbReference type="PANTHER" id="PTHR10012:SF5">
    <property type="entry name" value="SERINE_THREONINE-PROTEIN PHOSPHATASE 2A ACTIVATOR 2"/>
    <property type="match status" value="1"/>
</dbReference>
<dbReference type="CDD" id="cd04087">
    <property type="entry name" value="PTPA"/>
    <property type="match status" value="1"/>
</dbReference>
<dbReference type="STRING" id="329046.A0A1Y2BUN4"/>
<comment type="function">
    <text evidence="6">PPIases accelerate the folding of proteins. It catalyzes the cis-trans isomerization of proline imidic peptide bonds in oligopeptides.</text>
</comment>
<comment type="similarity">
    <text evidence="6">Belongs to the PTPA-type PPIase family.</text>
</comment>
<evidence type="ECO:0000256" key="5">
    <source>
        <dbReference type="ARBA" id="ARBA00023235"/>
    </source>
</evidence>
<evidence type="ECO:0000256" key="6">
    <source>
        <dbReference type="RuleBase" id="RU361210"/>
    </source>
</evidence>
<protein>
    <recommendedName>
        <fullName evidence="6">Serine/threonine-protein phosphatase 2A activator</fullName>
        <ecNumber evidence="6">5.2.1.8</ecNumber>
    </recommendedName>
    <alternativeName>
        <fullName evidence="6">Phosphotyrosyl phosphatase activator</fullName>
    </alternativeName>
</protein>
<keyword evidence="5 6" id="KW-0413">Isomerase</keyword>
<dbReference type="GO" id="GO:0000159">
    <property type="term" value="C:protein phosphatase type 2A complex"/>
    <property type="evidence" value="ECO:0007669"/>
    <property type="project" value="EnsemblFungi"/>
</dbReference>
<feature type="region of interest" description="Disordered" evidence="7">
    <location>
        <begin position="1"/>
        <end position="53"/>
    </location>
</feature>
<dbReference type="GO" id="GO:0007052">
    <property type="term" value="P:mitotic spindle organization"/>
    <property type="evidence" value="ECO:0007669"/>
    <property type="project" value="EnsemblFungi"/>
</dbReference>
<keyword evidence="3 6" id="KW-0963">Cytoplasm</keyword>
<proteinExistence type="inferred from homology"/>
<gene>
    <name evidence="8" type="ORF">BCR33DRAFT_700560</name>
</gene>
<dbReference type="EC" id="5.2.1.8" evidence="6"/>
<sequence>MSAQVETHTHTHTHTHSEDCDHDHDHSINANANASSETETETETEVVSEQDALKASRTPAKALLSVADLERWTTSDTRAAFVAFVSRLNDAAKNKKLRDDLFVSETTQRILDLLDACEAICADVRPSDSGKSRFGNVAFQQWFDKMQEIAFPLTNAIVPDALDAHEISIYLINSFGNRKRIDYGTGHEAHFIAFLFCIEKLGLIGEQDLPAIALKVFWRYIGVMRTLQFTYWLEPAGSHGVWGLDDYNFLPFMFGSAQFYDHKHMRPKCIHDPEILEEFSKDYMYLACIKFINSVKTASLRWHSPMLDDISGVKSWQKVNSGMQKMYLAEVLSKLPIMQHFLFGTFLPFEASGEMVGEEDELGHVHALGQERPACCFIRVPSAIAAAADQGVNVAREFGMRPGMVGGALGGARPRPLPFD</sequence>
<dbReference type="GO" id="GO:0003755">
    <property type="term" value="F:peptidyl-prolyl cis-trans isomerase activity"/>
    <property type="evidence" value="ECO:0007669"/>
    <property type="project" value="UniProtKB-KW"/>
</dbReference>
<keyword evidence="4 6" id="KW-0697">Rotamase</keyword>
<comment type="catalytic activity">
    <reaction evidence="1 6">
        <text>[protein]-peptidylproline (omega=180) = [protein]-peptidylproline (omega=0)</text>
        <dbReference type="Rhea" id="RHEA:16237"/>
        <dbReference type="Rhea" id="RHEA-COMP:10747"/>
        <dbReference type="Rhea" id="RHEA-COMP:10748"/>
        <dbReference type="ChEBI" id="CHEBI:83833"/>
        <dbReference type="ChEBI" id="CHEBI:83834"/>
        <dbReference type="EC" id="5.2.1.8"/>
    </reaction>
</comment>
<dbReference type="PANTHER" id="PTHR10012">
    <property type="entry name" value="SERINE/THREONINE-PROTEIN PHOSPHATASE 2A REGULATORY SUBUNIT B"/>
    <property type="match status" value="1"/>
</dbReference>
<name>A0A1Y2BUN4_9FUNG</name>
<dbReference type="InterPro" id="IPR043170">
    <property type="entry name" value="PTPA_C_lid"/>
</dbReference>
<evidence type="ECO:0000313" key="8">
    <source>
        <dbReference type="EMBL" id="ORY38384.1"/>
    </source>
</evidence>
<evidence type="ECO:0000256" key="3">
    <source>
        <dbReference type="ARBA" id="ARBA00022490"/>
    </source>
</evidence>
<dbReference type="SUPFAM" id="SSF140984">
    <property type="entry name" value="PTPA-like"/>
    <property type="match status" value="1"/>
</dbReference>
<evidence type="ECO:0000313" key="9">
    <source>
        <dbReference type="Proteomes" id="UP000193642"/>
    </source>
</evidence>
<evidence type="ECO:0000256" key="4">
    <source>
        <dbReference type="ARBA" id="ARBA00023110"/>
    </source>
</evidence>
<dbReference type="GO" id="GO:0005634">
    <property type="term" value="C:nucleus"/>
    <property type="evidence" value="ECO:0007669"/>
    <property type="project" value="TreeGrafter"/>
</dbReference>
<comment type="caution">
    <text evidence="8">The sequence shown here is derived from an EMBL/GenBank/DDBJ whole genome shotgun (WGS) entry which is preliminary data.</text>
</comment>
<dbReference type="Pfam" id="PF03095">
    <property type="entry name" value="PTPA"/>
    <property type="match status" value="1"/>
</dbReference>
<accession>A0A1Y2BUN4</accession>
<feature type="compositionally biased region" description="Acidic residues" evidence="7">
    <location>
        <begin position="38"/>
        <end position="48"/>
    </location>
</feature>
<dbReference type="OrthoDB" id="16120at2759"/>
<comment type="subcellular location">
    <subcellularLocation>
        <location evidence="2 6">Cytoplasm</location>
    </subcellularLocation>
</comment>
<dbReference type="AlphaFoldDB" id="A0A1Y2BUN4"/>
<evidence type="ECO:0000256" key="7">
    <source>
        <dbReference type="SAM" id="MobiDB-lite"/>
    </source>
</evidence>
<dbReference type="FunFam" id="1.20.120.1150:FF:000002">
    <property type="entry name" value="Serine/threonine-protein phosphatase 2A activator"/>
    <property type="match status" value="1"/>
</dbReference>
<dbReference type="InterPro" id="IPR004327">
    <property type="entry name" value="Phstyr_phstse_ac"/>
</dbReference>
<dbReference type="GO" id="GO:0008160">
    <property type="term" value="F:protein tyrosine phosphatase activator activity"/>
    <property type="evidence" value="ECO:0007669"/>
    <property type="project" value="TreeGrafter"/>
</dbReference>
<dbReference type="EMBL" id="MCGO01000044">
    <property type="protein sequence ID" value="ORY38384.1"/>
    <property type="molecule type" value="Genomic_DNA"/>
</dbReference>
<reference evidence="8 9" key="1">
    <citation type="submission" date="2016-07" db="EMBL/GenBank/DDBJ databases">
        <title>Pervasive Adenine N6-methylation of Active Genes in Fungi.</title>
        <authorList>
            <consortium name="DOE Joint Genome Institute"/>
            <person name="Mondo S.J."/>
            <person name="Dannebaum R.O."/>
            <person name="Kuo R.C."/>
            <person name="Labutti K."/>
            <person name="Haridas S."/>
            <person name="Kuo A."/>
            <person name="Salamov A."/>
            <person name="Ahrendt S.R."/>
            <person name="Lipzen A."/>
            <person name="Sullivan W."/>
            <person name="Andreopoulos W.B."/>
            <person name="Clum A."/>
            <person name="Lindquist E."/>
            <person name="Daum C."/>
            <person name="Ramamoorthy G.K."/>
            <person name="Gryganskyi A."/>
            <person name="Culley D."/>
            <person name="Magnuson J.K."/>
            <person name="James T.Y."/>
            <person name="O'Malley M.A."/>
            <person name="Stajich J.E."/>
            <person name="Spatafora J.W."/>
            <person name="Visel A."/>
            <person name="Grigoriev I.V."/>
        </authorList>
    </citation>
    <scope>NUCLEOTIDE SEQUENCE [LARGE SCALE GENOMIC DNA]</scope>
    <source>
        <strain evidence="8 9">JEL800</strain>
    </source>
</reference>
<evidence type="ECO:0000256" key="1">
    <source>
        <dbReference type="ARBA" id="ARBA00000971"/>
    </source>
</evidence>
<keyword evidence="9" id="KW-1185">Reference proteome</keyword>
<dbReference type="Gene3D" id="1.20.120.1150">
    <property type="match status" value="1"/>
</dbReference>